<reference evidence="2" key="2">
    <citation type="submission" date="2021-04" db="EMBL/GenBank/DDBJ databases">
        <authorList>
            <person name="Gilroy R."/>
        </authorList>
    </citation>
    <scope>NUCLEOTIDE SEQUENCE</scope>
    <source>
        <strain evidence="2">B5_2728</strain>
    </source>
</reference>
<dbReference type="PANTHER" id="PTHR37810:SF5">
    <property type="entry name" value="IMMUNITY PROTEIN SDPI"/>
    <property type="match status" value="1"/>
</dbReference>
<feature type="transmembrane region" description="Helical" evidence="1">
    <location>
        <begin position="33"/>
        <end position="54"/>
    </location>
</feature>
<protein>
    <submittedName>
        <fullName evidence="2">SdpI family protein</fullName>
    </submittedName>
</protein>
<organism evidence="2 3">
    <name type="scientific">Candidatus Allofournierella pullistercoris</name>
    <dbReference type="NCBI Taxonomy" id="2838597"/>
    <lineage>
        <taxon>Bacteria</taxon>
        <taxon>Bacillati</taxon>
        <taxon>Bacillota</taxon>
        <taxon>Clostridia</taxon>
        <taxon>Eubacteriales</taxon>
        <taxon>Oscillospiraceae</taxon>
        <taxon>Allofournierella</taxon>
    </lineage>
</organism>
<dbReference type="PANTHER" id="PTHR37810">
    <property type="entry name" value="IMMUNITY PROTEIN SDPI"/>
    <property type="match status" value="1"/>
</dbReference>
<feature type="transmembrane region" description="Helical" evidence="1">
    <location>
        <begin position="66"/>
        <end position="90"/>
    </location>
</feature>
<dbReference type="InterPro" id="IPR025962">
    <property type="entry name" value="SdpI/YhfL"/>
</dbReference>
<keyword evidence="1" id="KW-0812">Transmembrane</keyword>
<sequence length="344" mass="39167">MKQTDNRKSYLWNILATTPLFFIPILFDLEHWGMLLWTGVIFYVTMWVVYLFIMKDPSNQNQSPKVMRLALWILPVLSLMCQTMTIAIIGAHDISVVARISCVVEGLLAIVIGNYMPKMSPNHTIGVRIYWTLNSEDNWNATHRFAGKVWVAAGFLALLLSFLPVRVVQLANFILILAIGILPLAYSYSYYKKHNERDMHDKPFNGKKTAVITLIILVASTAFTAWVLLAGSLDISLQSDEMMVQANGWSDMGVLYEDMETLEYLADERHYFTNDTRVNGYGNMVLNMGDFACDEYGAYLRYTHTSCSAVVLIWTTEGELIVVNEPTTEETQQLYQELSQKNAH</sequence>
<dbReference type="AlphaFoldDB" id="A0A948T3J2"/>
<feature type="transmembrane region" description="Helical" evidence="1">
    <location>
        <begin position="9"/>
        <end position="27"/>
    </location>
</feature>
<dbReference type="Proteomes" id="UP000713596">
    <property type="component" value="Unassembled WGS sequence"/>
</dbReference>
<evidence type="ECO:0000313" key="3">
    <source>
        <dbReference type="Proteomes" id="UP000713596"/>
    </source>
</evidence>
<accession>A0A948T3J2</accession>
<name>A0A948T3J2_9FIRM</name>
<feature type="transmembrane region" description="Helical" evidence="1">
    <location>
        <begin position="209"/>
        <end position="229"/>
    </location>
</feature>
<dbReference type="GO" id="GO:0009636">
    <property type="term" value="P:response to toxic substance"/>
    <property type="evidence" value="ECO:0007669"/>
    <property type="project" value="TreeGrafter"/>
</dbReference>
<reference evidence="2" key="1">
    <citation type="journal article" date="2021" name="PeerJ">
        <title>Extensive microbial diversity within the chicken gut microbiome revealed by metagenomics and culture.</title>
        <authorList>
            <person name="Gilroy R."/>
            <person name="Ravi A."/>
            <person name="Getino M."/>
            <person name="Pursley I."/>
            <person name="Horton D.L."/>
            <person name="Alikhan N.F."/>
            <person name="Baker D."/>
            <person name="Gharbi K."/>
            <person name="Hall N."/>
            <person name="Watson M."/>
            <person name="Adriaenssens E.M."/>
            <person name="Foster-Nyarko E."/>
            <person name="Jarju S."/>
            <person name="Secka A."/>
            <person name="Antonio M."/>
            <person name="Oren A."/>
            <person name="Chaudhuri R.R."/>
            <person name="La Ragione R."/>
            <person name="Hildebrand F."/>
            <person name="Pallen M.J."/>
        </authorList>
    </citation>
    <scope>NUCLEOTIDE SEQUENCE</scope>
    <source>
        <strain evidence="2">B5_2728</strain>
    </source>
</reference>
<gene>
    <name evidence="2" type="ORF">H9882_07340</name>
</gene>
<keyword evidence="1" id="KW-1133">Transmembrane helix</keyword>
<evidence type="ECO:0000313" key="2">
    <source>
        <dbReference type="EMBL" id="MBU3806685.1"/>
    </source>
</evidence>
<evidence type="ECO:0000256" key="1">
    <source>
        <dbReference type="SAM" id="Phobius"/>
    </source>
</evidence>
<proteinExistence type="predicted"/>
<feature type="transmembrane region" description="Helical" evidence="1">
    <location>
        <begin position="170"/>
        <end position="188"/>
    </location>
</feature>
<feature type="transmembrane region" description="Helical" evidence="1">
    <location>
        <begin position="145"/>
        <end position="164"/>
    </location>
</feature>
<dbReference type="EMBL" id="JAHLFP010000066">
    <property type="protein sequence ID" value="MBU3806685.1"/>
    <property type="molecule type" value="Genomic_DNA"/>
</dbReference>
<comment type="caution">
    <text evidence="2">The sequence shown here is derived from an EMBL/GenBank/DDBJ whole genome shotgun (WGS) entry which is preliminary data.</text>
</comment>
<feature type="transmembrane region" description="Helical" evidence="1">
    <location>
        <begin position="96"/>
        <end position="116"/>
    </location>
</feature>
<dbReference type="Pfam" id="PF13630">
    <property type="entry name" value="SdpI"/>
    <property type="match status" value="1"/>
</dbReference>
<keyword evidence="1" id="KW-0472">Membrane</keyword>